<dbReference type="SMART" id="SM00304">
    <property type="entry name" value="HAMP"/>
    <property type="match status" value="3"/>
</dbReference>
<organism evidence="7 8">
    <name type="scientific">Azospira oryzae</name>
    <dbReference type="NCBI Taxonomy" id="146939"/>
    <lineage>
        <taxon>Bacteria</taxon>
        <taxon>Pseudomonadati</taxon>
        <taxon>Pseudomonadota</taxon>
        <taxon>Betaproteobacteria</taxon>
        <taxon>Rhodocyclales</taxon>
        <taxon>Rhodocyclaceae</taxon>
        <taxon>Azospira</taxon>
    </lineage>
</organism>
<keyword evidence="4" id="KW-1133">Transmembrane helix</keyword>
<dbReference type="SUPFAM" id="SSF58104">
    <property type="entry name" value="Methyl-accepting chemotaxis protein (MCP) signaling domain"/>
    <property type="match status" value="1"/>
</dbReference>
<keyword evidence="8" id="KW-1185">Reference proteome</keyword>
<proteinExistence type="inferred from homology"/>
<name>A0ABY0ITD8_9RHOO</name>
<evidence type="ECO:0000256" key="2">
    <source>
        <dbReference type="ARBA" id="ARBA00029447"/>
    </source>
</evidence>
<evidence type="ECO:0000259" key="5">
    <source>
        <dbReference type="PROSITE" id="PS50111"/>
    </source>
</evidence>
<comment type="similarity">
    <text evidence="2">Belongs to the methyl-accepting chemotaxis (MCP) protein family.</text>
</comment>
<evidence type="ECO:0000313" key="7">
    <source>
        <dbReference type="EMBL" id="RZT90819.1"/>
    </source>
</evidence>
<dbReference type="EMBL" id="SHKM01000001">
    <property type="protein sequence ID" value="RZT90819.1"/>
    <property type="molecule type" value="Genomic_DNA"/>
</dbReference>
<dbReference type="RefSeq" id="WP_130459130.1">
    <property type="nucleotide sequence ID" value="NZ_SHKM01000001.1"/>
</dbReference>
<keyword evidence="4" id="KW-0812">Transmembrane</keyword>
<feature type="transmembrane region" description="Helical" evidence="4">
    <location>
        <begin position="79"/>
        <end position="100"/>
    </location>
</feature>
<dbReference type="Proteomes" id="UP000292136">
    <property type="component" value="Unassembled WGS sequence"/>
</dbReference>
<dbReference type="PANTHER" id="PTHR32089">
    <property type="entry name" value="METHYL-ACCEPTING CHEMOTAXIS PROTEIN MCPB"/>
    <property type="match status" value="1"/>
</dbReference>
<dbReference type="Pfam" id="PF00672">
    <property type="entry name" value="HAMP"/>
    <property type="match status" value="1"/>
</dbReference>
<comment type="caution">
    <text evidence="7">The sequence shown here is derived from an EMBL/GenBank/DDBJ whole genome shotgun (WGS) entry which is preliminary data.</text>
</comment>
<dbReference type="SMART" id="SM00283">
    <property type="entry name" value="MA"/>
    <property type="match status" value="1"/>
</dbReference>
<gene>
    <name evidence="7" type="ORF">EV678_1641</name>
</gene>
<evidence type="ECO:0000256" key="4">
    <source>
        <dbReference type="SAM" id="Phobius"/>
    </source>
</evidence>
<reference evidence="7 8" key="1">
    <citation type="submission" date="2019-02" db="EMBL/GenBank/DDBJ databases">
        <title>Genomic Encyclopedia of Type Strains, Phase IV (KMG-IV): sequencing the most valuable type-strain genomes for metagenomic binning, comparative biology and taxonomic classification.</title>
        <authorList>
            <person name="Goeker M."/>
        </authorList>
    </citation>
    <scope>NUCLEOTIDE SEQUENCE [LARGE SCALE GENOMIC DNA]</scope>
    <source>
        <strain evidence="7 8">DSM 21223</strain>
    </source>
</reference>
<feature type="transmembrane region" description="Helical" evidence="4">
    <location>
        <begin position="30"/>
        <end position="49"/>
    </location>
</feature>
<feature type="domain" description="HAMP" evidence="6">
    <location>
        <begin position="102"/>
        <end position="156"/>
    </location>
</feature>
<evidence type="ECO:0000313" key="8">
    <source>
        <dbReference type="Proteomes" id="UP000292136"/>
    </source>
</evidence>
<evidence type="ECO:0000259" key="6">
    <source>
        <dbReference type="PROSITE" id="PS50885"/>
    </source>
</evidence>
<feature type="domain" description="Methyl-accepting transducer" evidence="5">
    <location>
        <begin position="161"/>
        <end position="397"/>
    </location>
</feature>
<keyword evidence="4" id="KW-0472">Membrane</keyword>
<keyword evidence="1 3" id="KW-0807">Transducer</keyword>
<evidence type="ECO:0000256" key="3">
    <source>
        <dbReference type="PROSITE-ProRule" id="PRU00284"/>
    </source>
</evidence>
<protein>
    <submittedName>
        <fullName evidence="7">Methyl-accepting chemotaxis protein</fullName>
    </submittedName>
</protein>
<dbReference type="Gene3D" id="1.10.287.950">
    <property type="entry name" value="Methyl-accepting chemotaxis protein"/>
    <property type="match status" value="1"/>
</dbReference>
<dbReference type="PROSITE" id="PS50885">
    <property type="entry name" value="HAMP"/>
    <property type="match status" value="1"/>
</dbReference>
<sequence>MNNAPQQKSAFWQLYENIEKTFFNSLSKKLSSFLLLFCVDLGYLGVYFYQQNTIQQLLHSGNASPELLARIGASLDSGLYIMGGLTLLALAMNIGQILYLRHLIVRPVKVITGIFNEIARGEGDFSRDLPLITQDELRELSAGYNRFAEKMRQIIGEVRKMSVSIAREAVLVKARVEDTVKSAREQVRLTETVFTASSESTRAIQDVSGSTHAISDSTHGNLDIARQSLGEMQDIAGKINAVSDKVTRFNQTVDDLSHRSESVKQIAALIRDVADQTNLLALNAAIEAARAGEAGRGFAVVADEVRKLAERVNKATAEIAGNINGVITLVENTRSENDEINADVLQTREVVSRSAEQFQRMVGDFEGTSEKLLQIAAAMEELSATNEQVHENVDGIHRLSGSVAQHMEESEQRTLELAQATEAVQELVSRFKIGAGAFDQAVDRTRRFRDDLQAELEAMAKRGINIFDRSYQPIPDTNPQKYKVSWGDTYAQTCQGLLESCLKDIPGCAFAVGMTSDSYLSAHNLKYSKPLTGDYETDLVGNRVCRKFERPSELRSAANTEPMLLQTYQRDTGEVLCDIAMPIYVGGRHWGNVRVGVPADALLAM</sequence>
<dbReference type="InterPro" id="IPR004089">
    <property type="entry name" value="MCPsignal_dom"/>
</dbReference>
<dbReference type="PROSITE" id="PS50111">
    <property type="entry name" value="CHEMOTAXIS_TRANSDUC_2"/>
    <property type="match status" value="1"/>
</dbReference>
<dbReference type="PANTHER" id="PTHR32089:SF112">
    <property type="entry name" value="LYSOZYME-LIKE PROTEIN-RELATED"/>
    <property type="match status" value="1"/>
</dbReference>
<dbReference type="InterPro" id="IPR003660">
    <property type="entry name" value="HAMP_dom"/>
</dbReference>
<dbReference type="CDD" id="cd06225">
    <property type="entry name" value="HAMP"/>
    <property type="match status" value="1"/>
</dbReference>
<evidence type="ECO:0000256" key="1">
    <source>
        <dbReference type="ARBA" id="ARBA00023224"/>
    </source>
</evidence>
<dbReference type="Pfam" id="PF00015">
    <property type="entry name" value="MCPsignal"/>
    <property type="match status" value="1"/>
</dbReference>
<accession>A0ABY0ITD8</accession>
<dbReference type="CDD" id="cd11386">
    <property type="entry name" value="MCP_signal"/>
    <property type="match status" value="1"/>
</dbReference>